<reference evidence="7 8" key="1">
    <citation type="journal article" date="2017" name="G3 (Bethesda)">
        <title>First Draft Genome Sequence of the Pathogenic Fungus Lomentospora prolificans (Formerly Scedosporium prolificans).</title>
        <authorList>
            <person name="Luo R."/>
            <person name="Zimin A."/>
            <person name="Workman R."/>
            <person name="Fan Y."/>
            <person name="Pertea G."/>
            <person name="Grossman N."/>
            <person name="Wear M.P."/>
            <person name="Jia B."/>
            <person name="Miller H."/>
            <person name="Casadevall A."/>
            <person name="Timp W."/>
            <person name="Zhang S.X."/>
            <person name="Salzberg S.L."/>
        </authorList>
    </citation>
    <scope>NUCLEOTIDE SEQUENCE [LARGE SCALE GENOMIC DNA]</scope>
    <source>
        <strain evidence="7 8">JHH-5317</strain>
    </source>
</reference>
<dbReference type="Pfam" id="PF01184">
    <property type="entry name" value="Gpr1_Fun34_YaaH"/>
    <property type="match status" value="1"/>
</dbReference>
<feature type="transmembrane region" description="Helical" evidence="6">
    <location>
        <begin position="146"/>
        <end position="167"/>
    </location>
</feature>
<dbReference type="STRING" id="41688.A0A2N3NB36"/>
<dbReference type="AlphaFoldDB" id="A0A2N3NB36"/>
<comment type="subcellular location">
    <subcellularLocation>
        <location evidence="1">Membrane</location>
        <topology evidence="1">Multi-pass membrane protein</topology>
    </subcellularLocation>
</comment>
<evidence type="ECO:0000256" key="3">
    <source>
        <dbReference type="ARBA" id="ARBA00022692"/>
    </source>
</evidence>
<dbReference type="EMBL" id="NLAX01000010">
    <property type="protein sequence ID" value="PKS09643.1"/>
    <property type="molecule type" value="Genomic_DNA"/>
</dbReference>
<dbReference type="GO" id="GO:0015123">
    <property type="term" value="F:acetate transmembrane transporter activity"/>
    <property type="evidence" value="ECO:0007669"/>
    <property type="project" value="TreeGrafter"/>
</dbReference>
<feature type="transmembrane region" description="Helical" evidence="6">
    <location>
        <begin position="282"/>
        <end position="305"/>
    </location>
</feature>
<evidence type="ECO:0008006" key="9">
    <source>
        <dbReference type="Google" id="ProtNLM"/>
    </source>
</evidence>
<dbReference type="Proteomes" id="UP000233524">
    <property type="component" value="Unassembled WGS sequence"/>
</dbReference>
<sequence length="334" mass="35776">MLLARRRRQPRKSGSLVQSLGTQIACSPSPVSVSCSNSTPCIIRQFKPHPPRKFTMEDKMNTTPSHDELGSGITRGLTNGSTAVTIPPELFEKLYLSPQNTVKGNLRRTFGNPTPLGICGFIIALGPLACSLMQWRGASSPGFSGIPQYCFFGGVLMLLGGILEFFLGNKFPAVVFSSFSAFWLTFAGTLLPQFNAFAAYAPADATSAADGLQAPAFNSGFGFYTLSMTILCFVYLTCSIRTNIAFVLIFVTLVLACGLITGAYWALAGGYAENATFALKLLQASGACLFVTTACGWWIFLALMLASVDFPFSLPVGDLSTRIPGAQRTRDAEA</sequence>
<protein>
    <recommendedName>
        <fullName evidence="9">GPR1/FUN34/YaaH-class plasma membrane protein</fullName>
    </recommendedName>
</protein>
<dbReference type="InParanoid" id="A0A2N3NB36"/>
<gene>
    <name evidence="7" type="ORF">jhhlp_004262</name>
</gene>
<feature type="transmembrane region" description="Helical" evidence="6">
    <location>
        <begin position="179"/>
        <end position="201"/>
    </location>
</feature>
<dbReference type="GO" id="GO:0005886">
    <property type="term" value="C:plasma membrane"/>
    <property type="evidence" value="ECO:0007669"/>
    <property type="project" value="TreeGrafter"/>
</dbReference>
<evidence type="ECO:0000313" key="7">
    <source>
        <dbReference type="EMBL" id="PKS09643.1"/>
    </source>
</evidence>
<comment type="similarity">
    <text evidence="2">Belongs to the acetate uptake transporter (AceTr) (TC 2.A.96) family.</text>
</comment>
<feature type="transmembrane region" description="Helical" evidence="6">
    <location>
        <begin position="221"/>
        <end position="238"/>
    </location>
</feature>
<name>A0A2N3NB36_9PEZI</name>
<keyword evidence="4 6" id="KW-1133">Transmembrane helix</keyword>
<keyword evidence="5 6" id="KW-0472">Membrane</keyword>
<dbReference type="PROSITE" id="PS51257">
    <property type="entry name" value="PROKAR_LIPOPROTEIN"/>
    <property type="match status" value="1"/>
</dbReference>
<evidence type="ECO:0000256" key="5">
    <source>
        <dbReference type="ARBA" id="ARBA00023136"/>
    </source>
</evidence>
<accession>A0A2N3NB36</accession>
<evidence type="ECO:0000256" key="2">
    <source>
        <dbReference type="ARBA" id="ARBA00005587"/>
    </source>
</evidence>
<evidence type="ECO:0000256" key="4">
    <source>
        <dbReference type="ARBA" id="ARBA00022989"/>
    </source>
</evidence>
<dbReference type="VEuPathDB" id="FungiDB:jhhlp_004262"/>
<comment type="caution">
    <text evidence="7">The sequence shown here is derived from an EMBL/GenBank/DDBJ whole genome shotgun (WGS) entry which is preliminary data.</text>
</comment>
<dbReference type="InterPro" id="IPR051633">
    <property type="entry name" value="AceTr"/>
</dbReference>
<organism evidence="7 8">
    <name type="scientific">Lomentospora prolificans</name>
    <dbReference type="NCBI Taxonomy" id="41688"/>
    <lineage>
        <taxon>Eukaryota</taxon>
        <taxon>Fungi</taxon>
        <taxon>Dikarya</taxon>
        <taxon>Ascomycota</taxon>
        <taxon>Pezizomycotina</taxon>
        <taxon>Sordariomycetes</taxon>
        <taxon>Hypocreomycetidae</taxon>
        <taxon>Microascales</taxon>
        <taxon>Microascaceae</taxon>
        <taxon>Lomentospora</taxon>
    </lineage>
</organism>
<keyword evidence="8" id="KW-1185">Reference proteome</keyword>
<dbReference type="PANTHER" id="PTHR31123">
    <property type="entry name" value="ACCUMULATION OF DYADS PROTEIN 2-RELATED"/>
    <property type="match status" value="1"/>
</dbReference>
<feature type="transmembrane region" description="Helical" evidence="6">
    <location>
        <begin position="245"/>
        <end position="267"/>
    </location>
</feature>
<evidence type="ECO:0000256" key="1">
    <source>
        <dbReference type="ARBA" id="ARBA00004141"/>
    </source>
</evidence>
<dbReference type="PANTHER" id="PTHR31123:SF4">
    <property type="entry name" value="PROTEIN ALCS"/>
    <property type="match status" value="1"/>
</dbReference>
<evidence type="ECO:0000313" key="8">
    <source>
        <dbReference type="Proteomes" id="UP000233524"/>
    </source>
</evidence>
<dbReference type="OrthoDB" id="3648309at2759"/>
<feature type="transmembrane region" description="Helical" evidence="6">
    <location>
        <begin position="116"/>
        <end position="134"/>
    </location>
</feature>
<dbReference type="InterPro" id="IPR000791">
    <property type="entry name" value="Gpr1/Fun34/SatP-like"/>
</dbReference>
<keyword evidence="3 6" id="KW-0812">Transmembrane</keyword>
<evidence type="ECO:0000256" key="6">
    <source>
        <dbReference type="SAM" id="Phobius"/>
    </source>
</evidence>
<proteinExistence type="inferred from homology"/>